<evidence type="ECO:0000256" key="3">
    <source>
        <dbReference type="SAM" id="MobiDB-lite"/>
    </source>
</evidence>
<dbReference type="EMBL" id="JACMSC010000021">
    <property type="protein sequence ID" value="KAG6470961.1"/>
    <property type="molecule type" value="Genomic_DNA"/>
</dbReference>
<evidence type="ECO:0000259" key="5">
    <source>
        <dbReference type="PROSITE" id="PS51025"/>
    </source>
</evidence>
<dbReference type="PROSITE" id="PS50102">
    <property type="entry name" value="RRM"/>
    <property type="match status" value="1"/>
</dbReference>
<dbReference type="Proteomes" id="UP000734854">
    <property type="component" value="Unassembled WGS sequence"/>
</dbReference>
<reference evidence="6 7" key="1">
    <citation type="submission" date="2020-08" db="EMBL/GenBank/DDBJ databases">
        <title>Plant Genome Project.</title>
        <authorList>
            <person name="Zhang R.-G."/>
        </authorList>
    </citation>
    <scope>NUCLEOTIDE SEQUENCE [LARGE SCALE GENOMIC DNA]</scope>
    <source>
        <tissue evidence="6">Rhizome</tissue>
    </source>
</reference>
<protein>
    <recommendedName>
        <fullName evidence="8">RNA-binding protein 25</fullName>
    </recommendedName>
</protein>
<dbReference type="PANTHER" id="PTHR47334:SF2">
    <property type="entry name" value="RNA-BINDING MOTIF PROTEIN 25"/>
    <property type="match status" value="1"/>
</dbReference>
<evidence type="ECO:0000256" key="1">
    <source>
        <dbReference type="ARBA" id="ARBA00022664"/>
    </source>
</evidence>
<dbReference type="Gene3D" id="3.30.70.330">
    <property type="match status" value="1"/>
</dbReference>
<evidence type="ECO:0000256" key="2">
    <source>
        <dbReference type="PROSITE-ProRule" id="PRU00176"/>
    </source>
</evidence>
<feature type="compositionally biased region" description="Basic and acidic residues" evidence="3">
    <location>
        <begin position="721"/>
        <end position="731"/>
    </location>
</feature>
<evidence type="ECO:0000313" key="6">
    <source>
        <dbReference type="EMBL" id="KAG6470961.1"/>
    </source>
</evidence>
<dbReference type="InterPro" id="IPR053294">
    <property type="entry name" value="RBM_PWI_domain"/>
</dbReference>
<feature type="compositionally biased region" description="Low complexity" evidence="3">
    <location>
        <begin position="29"/>
        <end position="47"/>
    </location>
</feature>
<feature type="compositionally biased region" description="Basic and acidic residues" evidence="3">
    <location>
        <begin position="653"/>
        <end position="692"/>
    </location>
</feature>
<dbReference type="SUPFAM" id="SSF101233">
    <property type="entry name" value="PWI domain"/>
    <property type="match status" value="1"/>
</dbReference>
<gene>
    <name evidence="6" type="ORF">ZIOFF_072050</name>
</gene>
<feature type="compositionally biased region" description="Basic and acidic residues" evidence="3">
    <location>
        <begin position="409"/>
        <end position="419"/>
    </location>
</feature>
<keyword evidence="1" id="KW-0507">mRNA processing</keyword>
<evidence type="ECO:0000313" key="7">
    <source>
        <dbReference type="Proteomes" id="UP000734854"/>
    </source>
</evidence>
<dbReference type="Pfam" id="PF00076">
    <property type="entry name" value="RRM_1"/>
    <property type="match status" value="1"/>
</dbReference>
<dbReference type="InterPro" id="IPR002483">
    <property type="entry name" value="PWI_dom"/>
</dbReference>
<feature type="region of interest" description="Disordered" evidence="3">
    <location>
        <begin position="1"/>
        <end position="66"/>
    </location>
</feature>
<dbReference type="InterPro" id="IPR000504">
    <property type="entry name" value="RRM_dom"/>
</dbReference>
<feature type="compositionally biased region" description="Basic and acidic residues" evidence="3">
    <location>
        <begin position="604"/>
        <end position="635"/>
    </location>
</feature>
<keyword evidence="2" id="KW-0694">RNA-binding</keyword>
<dbReference type="GO" id="GO:0003723">
    <property type="term" value="F:RNA binding"/>
    <property type="evidence" value="ECO:0007669"/>
    <property type="project" value="UniProtKB-UniRule"/>
</dbReference>
<feature type="region of interest" description="Disordered" evidence="3">
    <location>
        <begin position="604"/>
        <end position="809"/>
    </location>
</feature>
<feature type="compositionally biased region" description="Polar residues" evidence="3">
    <location>
        <begin position="1"/>
        <end position="27"/>
    </location>
</feature>
<dbReference type="InterPro" id="IPR012677">
    <property type="entry name" value="Nucleotide-bd_a/b_plait_sf"/>
</dbReference>
<dbReference type="InterPro" id="IPR036483">
    <property type="entry name" value="PWI_dom_sf"/>
</dbReference>
<sequence length="1025" mass="115764">MAVVSPSSSQTLDSNSDAGNQPSSASFDSAPVSLPPAASIPAPADASNTPNSIPNQAPLAPPPPAVPSFVPSFRPLGAPPVPQYSGANSPMAQNPAFLASMGQPPSIHPPGVSTSASAMPPGAPPGAVLPLRSGIPYQVAPGQPSAPMPYAQVGNGYMAVPPQGPMAMPPPGFLFQFLEDDFQLRWSDTETTNFVDHVIIWVLVASFLLRYYDLLHVFSVVAILEIFWVFHTAAGICYLCGMPRYPAPYPMIRPIFPPRPFPPTGVIPPMPRPPIPGIWGLPPVATPIVRPIVPVSTPMEKPQTTVYVGKIATTVENEFLLSILTLCGPVKSWKRAQDPSDGTLKAFGFCEFESAEGVLRSLRLLSKLNIDGQELMLNINQATREYLERYVENKAETEKQEVAQTGDPANERDSKESTEKQGQSANPMEEGTKKDSEDKENQVGNKSFGLVTDEDREFDAVALEKLTGMLEERLKSKPLPPPMLVDGTVKSTSDTPSKSKDGDSDIDIMKGDAAEEKNDDDNMSENKPATESDKPETPDRSKRHDSRSQERDRERDLKREKERELERVEREREREKVRRERERERELREVERLYKDRLKEWEAREREKEYQRQYEKEREKERERERWKEIVRQEDESSGDDGDDSRKRRRRTSLLEEKRRKRQHEKEEDFEDRLKEKEEIAEAKRRATEEQPKLVTKQLKLESKSLDQVTPEDETAMQDENFERKHIESSHANDVSRNGLNDVDAISGNSSGDDLNMMAPIAVSDKKQNNNAPARKLGFGLIGSGKRTTVPSVFHEEDDEDLDEKKMRPLVPIDYSTEELQAVQANASGSQSNLAAAAEFAKRISGANPKDAKADTDRERSRRSSGKQNLRDRDWNDDESSRSKDESREKMHNRNIDRERGREDKPKTGNKKLLDAKQLIDMIPKTKEELFVYEINWDVYDKHHLHERMRPWISKKITEFLGEEEATLVDYIVSCIKDHVQASTMLEMLQSILDDEAEMFVLKTWRMLIFEIKKVETGLSMKSKS</sequence>
<proteinExistence type="predicted"/>
<feature type="compositionally biased region" description="Basic and acidic residues" evidence="3">
    <location>
        <begin position="869"/>
        <end position="910"/>
    </location>
</feature>
<feature type="compositionally biased region" description="Basic and acidic residues" evidence="3">
    <location>
        <begin position="497"/>
        <end position="516"/>
    </location>
</feature>
<dbReference type="InterPro" id="IPR034268">
    <property type="entry name" value="RBM25_RRM"/>
</dbReference>
<feature type="region of interest" description="Disordered" evidence="3">
    <location>
        <begin position="470"/>
        <end position="586"/>
    </location>
</feature>
<organism evidence="6 7">
    <name type="scientific">Zingiber officinale</name>
    <name type="common">Ginger</name>
    <name type="synonym">Amomum zingiber</name>
    <dbReference type="NCBI Taxonomy" id="94328"/>
    <lineage>
        <taxon>Eukaryota</taxon>
        <taxon>Viridiplantae</taxon>
        <taxon>Streptophyta</taxon>
        <taxon>Embryophyta</taxon>
        <taxon>Tracheophyta</taxon>
        <taxon>Spermatophyta</taxon>
        <taxon>Magnoliopsida</taxon>
        <taxon>Liliopsida</taxon>
        <taxon>Zingiberales</taxon>
        <taxon>Zingiberaceae</taxon>
        <taxon>Zingiber</taxon>
    </lineage>
</organism>
<dbReference type="GO" id="GO:0006397">
    <property type="term" value="P:mRNA processing"/>
    <property type="evidence" value="ECO:0007669"/>
    <property type="project" value="UniProtKB-KW"/>
</dbReference>
<dbReference type="Pfam" id="PF01480">
    <property type="entry name" value="PWI"/>
    <property type="match status" value="1"/>
</dbReference>
<comment type="caution">
    <text evidence="6">The sequence shown here is derived from an EMBL/GenBank/DDBJ whole genome shotgun (WGS) entry which is preliminary data.</text>
</comment>
<evidence type="ECO:0000259" key="4">
    <source>
        <dbReference type="PROSITE" id="PS50102"/>
    </source>
</evidence>
<dbReference type="AlphaFoldDB" id="A0A8J5CV42"/>
<dbReference type="InterPro" id="IPR035979">
    <property type="entry name" value="RBD_domain_sf"/>
</dbReference>
<accession>A0A8J5CV42</accession>
<dbReference type="Gene3D" id="1.20.1390.10">
    <property type="entry name" value="PWI domain"/>
    <property type="match status" value="1"/>
</dbReference>
<dbReference type="PROSITE" id="PS51025">
    <property type="entry name" value="PWI"/>
    <property type="match status" value="1"/>
</dbReference>
<feature type="compositionally biased region" description="Basic and acidic residues" evidence="3">
    <location>
        <begin position="430"/>
        <end position="441"/>
    </location>
</feature>
<keyword evidence="7" id="KW-1185">Reference proteome</keyword>
<dbReference type="SUPFAM" id="SSF54928">
    <property type="entry name" value="RNA-binding domain, RBD"/>
    <property type="match status" value="1"/>
</dbReference>
<evidence type="ECO:0008006" key="8">
    <source>
        <dbReference type="Google" id="ProtNLM"/>
    </source>
</evidence>
<dbReference type="PANTHER" id="PTHR47334">
    <property type="entry name" value="SPLICING FACTOR PWI DOMAIN-CONTAINING PROTEIN / RNA RECOGNITION MOTIF (RRM)-CONTAINING PROTEIN"/>
    <property type="match status" value="1"/>
</dbReference>
<feature type="region of interest" description="Disordered" evidence="3">
    <location>
        <begin position="396"/>
        <end position="457"/>
    </location>
</feature>
<feature type="compositionally biased region" description="Basic and acidic residues" evidence="3">
    <location>
        <begin position="850"/>
        <end position="862"/>
    </location>
</feature>
<feature type="region of interest" description="Disordered" evidence="3">
    <location>
        <begin position="845"/>
        <end position="910"/>
    </location>
</feature>
<dbReference type="FunFam" id="1.20.1390.10:FF:000008">
    <property type="entry name" value="RNA Binding Motif protein homolog"/>
    <property type="match status" value="1"/>
</dbReference>
<dbReference type="SMART" id="SM00360">
    <property type="entry name" value="RRM"/>
    <property type="match status" value="1"/>
</dbReference>
<dbReference type="SMART" id="SM00311">
    <property type="entry name" value="PWI"/>
    <property type="match status" value="1"/>
</dbReference>
<dbReference type="CDD" id="cd12446">
    <property type="entry name" value="RRM_RBM25"/>
    <property type="match status" value="1"/>
</dbReference>
<feature type="domain" description="RRM" evidence="4">
    <location>
        <begin position="304"/>
        <end position="384"/>
    </location>
</feature>
<feature type="domain" description="PWI" evidence="5">
    <location>
        <begin position="928"/>
        <end position="1025"/>
    </location>
</feature>
<feature type="compositionally biased region" description="Basic and acidic residues" evidence="3">
    <location>
        <begin position="528"/>
        <end position="586"/>
    </location>
</feature>
<name>A0A8J5CV42_ZINOF</name>